<feature type="coiled-coil region" evidence="1">
    <location>
        <begin position="190"/>
        <end position="253"/>
    </location>
</feature>
<feature type="coiled-coil region" evidence="1">
    <location>
        <begin position="106"/>
        <end position="133"/>
    </location>
</feature>
<dbReference type="InterPro" id="IPR056647">
    <property type="entry name" value="DUF7745"/>
</dbReference>
<evidence type="ECO:0000313" key="3">
    <source>
        <dbReference type="EMBL" id="MCI01173.1"/>
    </source>
</evidence>
<accession>A0A392NMW7</accession>
<evidence type="ECO:0000256" key="1">
    <source>
        <dbReference type="SAM" id="Coils"/>
    </source>
</evidence>
<organism evidence="3 4">
    <name type="scientific">Trifolium medium</name>
    <dbReference type="NCBI Taxonomy" id="97028"/>
    <lineage>
        <taxon>Eukaryota</taxon>
        <taxon>Viridiplantae</taxon>
        <taxon>Streptophyta</taxon>
        <taxon>Embryophyta</taxon>
        <taxon>Tracheophyta</taxon>
        <taxon>Spermatophyta</taxon>
        <taxon>Magnoliopsida</taxon>
        <taxon>eudicotyledons</taxon>
        <taxon>Gunneridae</taxon>
        <taxon>Pentapetalae</taxon>
        <taxon>rosids</taxon>
        <taxon>fabids</taxon>
        <taxon>Fabales</taxon>
        <taxon>Fabaceae</taxon>
        <taxon>Papilionoideae</taxon>
        <taxon>50 kb inversion clade</taxon>
        <taxon>NPAAA clade</taxon>
        <taxon>Hologalegina</taxon>
        <taxon>IRL clade</taxon>
        <taxon>Trifolieae</taxon>
        <taxon>Trifolium</taxon>
    </lineage>
</organism>
<sequence length="311" mass="36926">PSLALRQLGYPVLNIPTMDKKDLFVIRDYTIEHTVLLRRICKSWHKVVKKGREIGPRSCHANKTYRDWVMNRALEVKLPFHCTISAPEEIIVEPFNNIEDLESDLSKRDQKIIEELQKELEKVQQAYRDLKYEKDQQSLDLENVCKRAREEEDKRRKTREGLWAANTELSKRNREKNMAVSESRECQKKLKVSCEKKDEYQIELEDLRQQLRSVRAEYESKITIEREQTGELIDAYQTALAKKEEEMHEQEGIIEEELIDTHSHARTHAHVHSHAYVQISNDILYIKSIVIPEQHYQQMHCHPSILPHYYQ</sequence>
<comment type="caution">
    <text evidence="3">The sequence shown here is derived from an EMBL/GenBank/DDBJ whole genome shotgun (WGS) entry which is preliminary data.</text>
</comment>
<keyword evidence="4" id="KW-1185">Reference proteome</keyword>
<dbReference type="Pfam" id="PF24924">
    <property type="entry name" value="DUF7745"/>
    <property type="match status" value="1"/>
</dbReference>
<name>A0A392NMW7_9FABA</name>
<protein>
    <recommendedName>
        <fullName evidence="2">DUF7745 domain-containing protein</fullName>
    </recommendedName>
</protein>
<feature type="non-terminal residue" evidence="3">
    <location>
        <position position="1"/>
    </location>
</feature>
<feature type="domain" description="DUF7745" evidence="2">
    <location>
        <begin position="1"/>
        <end position="73"/>
    </location>
</feature>
<reference evidence="3 4" key="1">
    <citation type="journal article" date="2018" name="Front. Plant Sci.">
        <title>Red Clover (Trifolium pratense) and Zigzag Clover (T. medium) - A Picture of Genomic Similarities and Differences.</title>
        <authorList>
            <person name="Dluhosova J."/>
            <person name="Istvanek J."/>
            <person name="Nedelnik J."/>
            <person name="Repkova J."/>
        </authorList>
    </citation>
    <scope>NUCLEOTIDE SEQUENCE [LARGE SCALE GENOMIC DNA]</scope>
    <source>
        <strain evidence="4">cv. 10/8</strain>
        <tissue evidence="3">Leaf</tissue>
    </source>
</reference>
<evidence type="ECO:0000313" key="4">
    <source>
        <dbReference type="Proteomes" id="UP000265520"/>
    </source>
</evidence>
<keyword evidence="1" id="KW-0175">Coiled coil</keyword>
<dbReference type="Proteomes" id="UP000265520">
    <property type="component" value="Unassembled WGS sequence"/>
</dbReference>
<evidence type="ECO:0000259" key="2">
    <source>
        <dbReference type="Pfam" id="PF24924"/>
    </source>
</evidence>
<proteinExistence type="predicted"/>
<dbReference type="EMBL" id="LXQA010045430">
    <property type="protein sequence ID" value="MCI01173.1"/>
    <property type="molecule type" value="Genomic_DNA"/>
</dbReference>
<dbReference type="AlphaFoldDB" id="A0A392NMW7"/>